<dbReference type="OMA" id="IMRNEFK"/>
<feature type="coiled-coil region" evidence="1">
    <location>
        <begin position="330"/>
        <end position="361"/>
    </location>
</feature>
<gene>
    <name evidence="3" type="ordered locus">Ecym_5548</name>
</gene>
<dbReference type="GO" id="GO:0031489">
    <property type="term" value="F:myosin V binding"/>
    <property type="evidence" value="ECO:0007669"/>
    <property type="project" value="EnsemblFungi"/>
</dbReference>
<proteinExistence type="predicted"/>
<dbReference type="GO" id="GO:0032956">
    <property type="term" value="P:regulation of actin cytoskeleton organization"/>
    <property type="evidence" value="ECO:0007669"/>
    <property type="project" value="EnsemblFungi"/>
</dbReference>
<dbReference type="AlphaFoldDB" id="I6NDZ6"/>
<feature type="compositionally biased region" description="Low complexity" evidence="2">
    <location>
        <begin position="306"/>
        <end position="319"/>
    </location>
</feature>
<dbReference type="STRING" id="931890.I6NDZ6"/>
<dbReference type="GO" id="GO:0071474">
    <property type="term" value="P:cellular hyperosmotic response"/>
    <property type="evidence" value="ECO:0007669"/>
    <property type="project" value="EnsemblFungi"/>
</dbReference>
<dbReference type="HOGENOM" id="CLU_054089_0_0_1"/>
<feature type="compositionally biased region" description="Polar residues" evidence="2">
    <location>
        <begin position="286"/>
        <end position="301"/>
    </location>
</feature>
<dbReference type="GO" id="GO:0032880">
    <property type="term" value="P:regulation of protein localization"/>
    <property type="evidence" value="ECO:0007669"/>
    <property type="project" value="EnsemblFungi"/>
</dbReference>
<feature type="region of interest" description="Disordered" evidence="2">
    <location>
        <begin position="286"/>
        <end position="319"/>
    </location>
</feature>
<evidence type="ECO:0000313" key="4">
    <source>
        <dbReference type="Proteomes" id="UP000006790"/>
    </source>
</evidence>
<evidence type="ECO:0000313" key="3">
    <source>
        <dbReference type="EMBL" id="AET40288.1"/>
    </source>
</evidence>
<evidence type="ECO:0000256" key="2">
    <source>
        <dbReference type="SAM" id="MobiDB-lite"/>
    </source>
</evidence>
<dbReference type="FunCoup" id="I6NDZ6">
    <property type="interactions" value="37"/>
</dbReference>
<reference evidence="3 4" key="1">
    <citation type="journal article" date="2011" name="G3 (Bethesda)">
        <title>Genome evolution in the Eremothecium clade of the Saccharomyces complex revealed by comparative genomics.</title>
        <authorList>
            <person name="Wendland J."/>
            <person name="Walther A."/>
        </authorList>
    </citation>
    <scope>NUCLEOTIDE SEQUENCE [LARGE SCALE GENOMIC DNA]</scope>
    <source>
        <strain evidence="4">CBS 270.75 / DBVPG 7215 / KCTC 17166 / NRRL Y-17582</strain>
    </source>
</reference>
<keyword evidence="1" id="KW-0175">Coiled coil</keyword>
<dbReference type="KEGG" id="erc:Ecym_5548"/>
<keyword evidence="4" id="KW-1185">Reference proteome</keyword>
<dbReference type="GO" id="GO:0000131">
    <property type="term" value="C:incipient cellular bud site"/>
    <property type="evidence" value="ECO:0007669"/>
    <property type="project" value="EnsemblFungi"/>
</dbReference>
<dbReference type="RefSeq" id="XP_003647105.1">
    <property type="nucleotide sequence ID" value="XM_003647057.1"/>
</dbReference>
<dbReference type="eggNOG" id="ENOG502QTTD">
    <property type="taxonomic scope" value="Eukaryota"/>
</dbReference>
<dbReference type="GO" id="GO:0043332">
    <property type="term" value="C:mating projection tip"/>
    <property type="evidence" value="ECO:0007669"/>
    <property type="project" value="EnsemblFungi"/>
</dbReference>
<protein>
    <submittedName>
        <fullName evidence="3">Uncharacterized protein</fullName>
    </submittedName>
</protein>
<name>I6NDZ6_ERECY</name>
<dbReference type="GO" id="GO:0007121">
    <property type="term" value="P:bipolar cellular bud site selection"/>
    <property type="evidence" value="ECO:0007669"/>
    <property type="project" value="EnsemblFungi"/>
</dbReference>
<dbReference type="GO" id="GO:0007118">
    <property type="term" value="P:budding cell apical bud growth"/>
    <property type="evidence" value="ECO:0007669"/>
    <property type="project" value="EnsemblFungi"/>
</dbReference>
<sequence length="366" mass="42178">MDINMSNMELLVESNRGMFSTDKLDLYPRNYEDLKQFLLVHSLEDDKCDTLVDTGVSYLPRQKTMGKAAMMDIDIEKKLFLEYAKYKANGSPQDRFLKLLLEPKEKELLLGMAGVLREQVDTYEQVFKDKSLLWDRQSRQQLQEGQHLEEVASYLISSMIQKGIEIQSQGDSTETLDTRDMCKLCIDSLLEQCQTVVAQGPSIENSSESDVKAEKSRHSNAGELKTAFQDLQLAHKFLTEKFEDDRKQYLQQIEQLERTNRELQQELLNYHSQLSKAREQINKLESATPPTSVSTEHNTPIQDIFSKSPPSMGSTSSISSPASMSFVIMKQEFKKLLSETQNKYERELKDERDLRKKLEAQLSSRF</sequence>
<dbReference type="GO" id="GO:0000133">
    <property type="term" value="C:polarisome"/>
    <property type="evidence" value="ECO:0007669"/>
    <property type="project" value="EnsemblFungi"/>
</dbReference>
<dbReference type="GO" id="GO:0071468">
    <property type="term" value="P:cellular response to acidic pH"/>
    <property type="evidence" value="ECO:0007669"/>
    <property type="project" value="EnsemblFungi"/>
</dbReference>
<evidence type="ECO:0000256" key="1">
    <source>
        <dbReference type="SAM" id="Coils"/>
    </source>
</evidence>
<dbReference type="GO" id="GO:0000753">
    <property type="term" value="P:cell morphogenesis involved in conjugation with cellular fusion"/>
    <property type="evidence" value="ECO:0007669"/>
    <property type="project" value="EnsemblFungi"/>
</dbReference>
<dbReference type="GO" id="GO:0007124">
    <property type="term" value="P:pseudohyphal growth"/>
    <property type="evidence" value="ECO:0007669"/>
    <property type="project" value="EnsemblFungi"/>
</dbReference>
<accession>I6NDZ6</accession>
<dbReference type="GO" id="GO:0005935">
    <property type="term" value="C:cellular bud neck"/>
    <property type="evidence" value="ECO:0007669"/>
    <property type="project" value="EnsemblFungi"/>
</dbReference>
<dbReference type="GeneID" id="11470875"/>
<dbReference type="EMBL" id="CP002501">
    <property type="protein sequence ID" value="AET40288.1"/>
    <property type="molecule type" value="Genomic_DNA"/>
</dbReference>
<dbReference type="InParanoid" id="I6NDZ6"/>
<dbReference type="OrthoDB" id="3996692at2759"/>
<dbReference type="Proteomes" id="UP000006790">
    <property type="component" value="Chromosome 5"/>
</dbReference>
<dbReference type="GO" id="GO:0005934">
    <property type="term" value="C:cellular bud tip"/>
    <property type="evidence" value="ECO:0007669"/>
    <property type="project" value="EnsemblFungi"/>
</dbReference>
<organism evidence="3 4">
    <name type="scientific">Eremothecium cymbalariae (strain CBS 270.75 / DBVPG 7215 / KCTC 17166 / NRRL Y-17582)</name>
    <name type="common">Yeast</name>
    <dbReference type="NCBI Taxonomy" id="931890"/>
    <lineage>
        <taxon>Eukaryota</taxon>
        <taxon>Fungi</taxon>
        <taxon>Dikarya</taxon>
        <taxon>Ascomycota</taxon>
        <taxon>Saccharomycotina</taxon>
        <taxon>Saccharomycetes</taxon>
        <taxon>Saccharomycetales</taxon>
        <taxon>Saccharomycetaceae</taxon>
        <taxon>Eremothecium</taxon>
    </lineage>
</organism>